<feature type="compositionally biased region" description="Low complexity" evidence="1">
    <location>
        <begin position="648"/>
        <end position="659"/>
    </location>
</feature>
<proteinExistence type="predicted"/>
<protein>
    <submittedName>
        <fullName evidence="2">Uncharacterized protein</fullName>
    </submittedName>
</protein>
<comment type="caution">
    <text evidence="2">The sequence shown here is derived from an EMBL/GenBank/DDBJ whole genome shotgun (WGS) entry which is preliminary data.</text>
</comment>
<name>A0A6L2KS26_TANCI</name>
<dbReference type="Pfam" id="PF14223">
    <property type="entry name" value="Retrotran_gag_2"/>
    <property type="match status" value="1"/>
</dbReference>
<reference evidence="2" key="1">
    <citation type="journal article" date="2019" name="Sci. Rep.">
        <title>Draft genome of Tanacetum cinerariifolium, the natural source of mosquito coil.</title>
        <authorList>
            <person name="Yamashiro T."/>
            <person name="Shiraishi A."/>
            <person name="Satake H."/>
            <person name="Nakayama K."/>
        </authorList>
    </citation>
    <scope>NUCLEOTIDE SEQUENCE</scope>
</reference>
<dbReference type="AlphaFoldDB" id="A0A6L2KS26"/>
<gene>
    <name evidence="2" type="ORF">Tci_022682</name>
</gene>
<feature type="region of interest" description="Disordered" evidence="1">
    <location>
        <begin position="213"/>
        <end position="275"/>
    </location>
</feature>
<evidence type="ECO:0000313" key="2">
    <source>
        <dbReference type="EMBL" id="GEU50704.1"/>
    </source>
</evidence>
<dbReference type="EMBL" id="BKCJ010002754">
    <property type="protein sequence ID" value="GEU50704.1"/>
    <property type="molecule type" value="Genomic_DNA"/>
</dbReference>
<organism evidence="2">
    <name type="scientific">Tanacetum cinerariifolium</name>
    <name type="common">Dalmatian daisy</name>
    <name type="synonym">Chrysanthemum cinerariifolium</name>
    <dbReference type="NCBI Taxonomy" id="118510"/>
    <lineage>
        <taxon>Eukaryota</taxon>
        <taxon>Viridiplantae</taxon>
        <taxon>Streptophyta</taxon>
        <taxon>Embryophyta</taxon>
        <taxon>Tracheophyta</taxon>
        <taxon>Spermatophyta</taxon>
        <taxon>Magnoliopsida</taxon>
        <taxon>eudicotyledons</taxon>
        <taxon>Gunneridae</taxon>
        <taxon>Pentapetalae</taxon>
        <taxon>asterids</taxon>
        <taxon>campanulids</taxon>
        <taxon>Asterales</taxon>
        <taxon>Asteraceae</taxon>
        <taxon>Asteroideae</taxon>
        <taxon>Anthemideae</taxon>
        <taxon>Anthemidinae</taxon>
        <taxon>Tanacetum</taxon>
    </lineage>
</organism>
<sequence length="668" mass="77946">MGLWYLKDTDMSLRASRSAQFLDHLEFGKCNMRLHINIKPKEAIFQVVLDALSLTPFYQAFLITEEVLAIYIEILQICPKFLGQEFEDLRLEHDILFFIRDLGHSEDISYITDINKDAKKTNKMSYPRFTKIIIDYFMSNDQSISRRNKMFWHTALDDTMFTSMRCISRHEKTQVYGAILLKKLINQAMLESKAYKTYYVFSSREKTLKPKYFRKKTDSDTSPKQKSIQATKATKRSKKDFHISHASGSSDGVDTQSKVPDEQQHKTSGTDERTVTILGVPDVPIYDSKMIIMMMIVMTKGQSDRDEIPDPNLTNVDQTEHEEEYVDERVHTPSHYELTDDENIHDRENTNEEKDGVTKELYDDVNSGFEQEEEDAHVILTPVLDKQKTKSKRQHVDFRPPQTWISQVARTEEPPTLFDELNDTSFDFYAFVMNRLKIPNLTQEILVGPTFNYKRKRLMRADELYTFSDCTLNDAQSALYDIAARIIIEYLPMRKWSNLENKRARVMVQDIEKAALLEELFEAIEKRFGRNATIKKTQRNLLKQQYENFTAPSSEMIDQTFDTLQKLMSQLELLDEKLLREDVNQKLLRSLSHKWNTHAVVWRNKADLDTMSMDDVYNNLKVYEPEFKRMSSSSSNTRNMDFVSSLDNNTSNTNEVVNTAQEVSTDST</sequence>
<feature type="compositionally biased region" description="Basic and acidic residues" evidence="1">
    <location>
        <begin position="259"/>
        <end position="274"/>
    </location>
</feature>
<feature type="region of interest" description="Disordered" evidence="1">
    <location>
        <begin position="645"/>
        <end position="668"/>
    </location>
</feature>
<evidence type="ECO:0000256" key="1">
    <source>
        <dbReference type="SAM" id="MobiDB-lite"/>
    </source>
</evidence>
<accession>A0A6L2KS26</accession>
<feature type="compositionally biased region" description="Polar residues" evidence="1">
    <location>
        <begin position="246"/>
        <end position="258"/>
    </location>
</feature>